<keyword evidence="2" id="KW-1133">Transmembrane helix</keyword>
<feature type="region of interest" description="Disordered" evidence="1">
    <location>
        <begin position="209"/>
        <end position="229"/>
    </location>
</feature>
<keyword evidence="2" id="KW-0472">Membrane</keyword>
<evidence type="ECO:0000256" key="2">
    <source>
        <dbReference type="SAM" id="Phobius"/>
    </source>
</evidence>
<comment type="caution">
    <text evidence="3">The sequence shown here is derived from an EMBL/GenBank/DDBJ whole genome shotgun (WGS) entry which is preliminary data.</text>
</comment>
<dbReference type="AlphaFoldDB" id="A0A941DG78"/>
<gene>
    <name evidence="3" type="ORF">KDM92_13015</name>
</gene>
<dbReference type="RefSeq" id="WP_212684893.1">
    <property type="nucleotide sequence ID" value="NZ_JAGSPM010000007.1"/>
</dbReference>
<feature type="compositionally biased region" description="Basic and acidic residues" evidence="1">
    <location>
        <begin position="216"/>
        <end position="229"/>
    </location>
</feature>
<protein>
    <recommendedName>
        <fullName evidence="5">MSHA biogenesis protein MshI</fullName>
    </recommendedName>
</protein>
<evidence type="ECO:0000256" key="1">
    <source>
        <dbReference type="SAM" id="MobiDB-lite"/>
    </source>
</evidence>
<sequence length="229" mass="25292">MSQQINLFNPSLLKRKDYFSALNLLVLLALSLFIVVLGFVYTRAQVNTAKMNSEQAANKLTTLTNQVNSLREAHAARLKNPALAQELAAIESSLLRRHQIAQILQNSQFGNTDGYSSYLSAFARQIPQNLWITGFTLEGAGYDLILNGRTLQGELVPLYVTQLKRESIMQGKTFSTLQMERPMLPVPAAVSAADPKKLPEPAPYLEFQLHSTGMAEKADKEKTAGAKTP</sequence>
<dbReference type="EMBL" id="JAGSPM010000007">
    <property type="protein sequence ID" value="MBR7747506.1"/>
    <property type="molecule type" value="Genomic_DNA"/>
</dbReference>
<keyword evidence="2" id="KW-0812">Transmembrane</keyword>
<accession>A0A941DG78</accession>
<dbReference type="Proteomes" id="UP000680158">
    <property type="component" value="Unassembled WGS sequence"/>
</dbReference>
<keyword evidence="4" id="KW-1185">Reference proteome</keyword>
<evidence type="ECO:0000313" key="4">
    <source>
        <dbReference type="Proteomes" id="UP000680158"/>
    </source>
</evidence>
<proteinExistence type="predicted"/>
<organism evidence="3 4">
    <name type="scientific">Undibacterium baiyunense</name>
    <dbReference type="NCBI Taxonomy" id="2828731"/>
    <lineage>
        <taxon>Bacteria</taxon>
        <taxon>Pseudomonadati</taxon>
        <taxon>Pseudomonadota</taxon>
        <taxon>Betaproteobacteria</taxon>
        <taxon>Burkholderiales</taxon>
        <taxon>Oxalobacteraceae</taxon>
        <taxon>Undibacterium</taxon>
    </lineage>
</organism>
<evidence type="ECO:0008006" key="5">
    <source>
        <dbReference type="Google" id="ProtNLM"/>
    </source>
</evidence>
<feature type="transmembrane region" description="Helical" evidence="2">
    <location>
        <begin position="21"/>
        <end position="41"/>
    </location>
</feature>
<evidence type="ECO:0000313" key="3">
    <source>
        <dbReference type="EMBL" id="MBR7747506.1"/>
    </source>
</evidence>
<name>A0A941DG78_9BURK</name>
<reference evidence="3 4" key="1">
    <citation type="submission" date="2021-04" db="EMBL/GenBank/DDBJ databases">
        <title>novel species isolated from subtropical streams in China.</title>
        <authorList>
            <person name="Lu H."/>
        </authorList>
    </citation>
    <scope>NUCLEOTIDE SEQUENCE [LARGE SCALE GENOMIC DNA]</scope>
    <source>
        <strain evidence="3 4">BYS107W</strain>
    </source>
</reference>